<dbReference type="InParanoid" id="A0A0R0HGU7"/>
<organism evidence="1">
    <name type="scientific">Glycine max</name>
    <name type="common">Soybean</name>
    <name type="synonym">Glycine hispida</name>
    <dbReference type="NCBI Taxonomy" id="3847"/>
    <lineage>
        <taxon>Eukaryota</taxon>
        <taxon>Viridiplantae</taxon>
        <taxon>Streptophyta</taxon>
        <taxon>Embryophyta</taxon>
        <taxon>Tracheophyta</taxon>
        <taxon>Spermatophyta</taxon>
        <taxon>Magnoliopsida</taxon>
        <taxon>eudicotyledons</taxon>
        <taxon>Gunneridae</taxon>
        <taxon>Pentapetalae</taxon>
        <taxon>rosids</taxon>
        <taxon>fabids</taxon>
        <taxon>Fabales</taxon>
        <taxon>Fabaceae</taxon>
        <taxon>Papilionoideae</taxon>
        <taxon>50 kb inversion clade</taxon>
        <taxon>NPAAA clade</taxon>
        <taxon>indigoferoid/millettioid clade</taxon>
        <taxon>Phaseoleae</taxon>
        <taxon>Glycine</taxon>
        <taxon>Glycine subgen. Soja</taxon>
    </lineage>
</organism>
<evidence type="ECO:0000313" key="3">
    <source>
        <dbReference type="Proteomes" id="UP000008827"/>
    </source>
</evidence>
<accession>A0A0R0HGU7</accession>
<reference evidence="1 2" key="1">
    <citation type="journal article" date="2010" name="Nature">
        <title>Genome sequence of the palaeopolyploid soybean.</title>
        <authorList>
            <person name="Schmutz J."/>
            <person name="Cannon S.B."/>
            <person name="Schlueter J."/>
            <person name="Ma J."/>
            <person name="Mitros T."/>
            <person name="Nelson W."/>
            <person name="Hyten D.L."/>
            <person name="Song Q."/>
            <person name="Thelen J.J."/>
            <person name="Cheng J."/>
            <person name="Xu D."/>
            <person name="Hellsten U."/>
            <person name="May G.D."/>
            <person name="Yu Y."/>
            <person name="Sakurai T."/>
            <person name="Umezawa T."/>
            <person name="Bhattacharyya M.K."/>
            <person name="Sandhu D."/>
            <person name="Valliyodan B."/>
            <person name="Lindquist E."/>
            <person name="Peto M."/>
            <person name="Grant D."/>
            <person name="Shu S."/>
            <person name="Goodstein D."/>
            <person name="Barry K."/>
            <person name="Futrell-Griggs M."/>
            <person name="Abernathy B."/>
            <person name="Du J."/>
            <person name="Tian Z."/>
            <person name="Zhu L."/>
            <person name="Gill N."/>
            <person name="Joshi T."/>
            <person name="Libault M."/>
            <person name="Sethuraman A."/>
            <person name="Zhang X.-C."/>
            <person name="Shinozaki K."/>
            <person name="Nguyen H.T."/>
            <person name="Wing R.A."/>
            <person name="Cregan P."/>
            <person name="Specht J."/>
            <person name="Grimwood J."/>
            <person name="Rokhsar D."/>
            <person name="Stacey G."/>
            <person name="Shoemaker R.C."/>
            <person name="Jackson S.A."/>
        </authorList>
    </citation>
    <scope>NUCLEOTIDE SEQUENCE</scope>
    <source>
        <strain evidence="2">cv. Williams 82</strain>
        <tissue evidence="1">Callus</tissue>
    </source>
</reference>
<evidence type="ECO:0000313" key="2">
    <source>
        <dbReference type="EnsemblPlants" id="KRH29722"/>
    </source>
</evidence>
<keyword evidence="3" id="KW-1185">Reference proteome</keyword>
<dbReference type="EnsemblPlants" id="KRH29722">
    <property type="protein sequence ID" value="KRH29722"/>
    <property type="gene ID" value="GLYMA_11G134100"/>
</dbReference>
<dbReference type="AlphaFoldDB" id="A0A0R0HGU7"/>
<dbReference type="Proteomes" id="UP000008827">
    <property type="component" value="Chromosome 11"/>
</dbReference>
<dbReference type="EMBL" id="CM000844">
    <property type="protein sequence ID" value="KRH29722.1"/>
    <property type="molecule type" value="Genomic_DNA"/>
</dbReference>
<protein>
    <submittedName>
        <fullName evidence="1 2">Uncharacterized protein</fullName>
    </submittedName>
</protein>
<gene>
    <name evidence="1" type="ORF">GLYMA_11G134100</name>
</gene>
<dbReference type="Gramene" id="KRH29722">
    <property type="protein sequence ID" value="KRH29722"/>
    <property type="gene ID" value="GLYMA_11G134100"/>
</dbReference>
<reference evidence="1" key="3">
    <citation type="submission" date="2018-07" db="EMBL/GenBank/DDBJ databases">
        <title>WGS assembly of Glycine max.</title>
        <authorList>
            <person name="Schmutz J."/>
            <person name="Cannon S."/>
            <person name="Schlueter J."/>
            <person name="Ma J."/>
            <person name="Mitros T."/>
            <person name="Nelson W."/>
            <person name="Hyten D."/>
            <person name="Song Q."/>
            <person name="Thelen J."/>
            <person name="Cheng J."/>
            <person name="Xu D."/>
            <person name="Hellsten U."/>
            <person name="May G."/>
            <person name="Yu Y."/>
            <person name="Sakurai T."/>
            <person name="Umezawa T."/>
            <person name="Bhattacharyya M."/>
            <person name="Sandhu D."/>
            <person name="Valliyodan B."/>
            <person name="Lindquist E."/>
            <person name="Peto M."/>
            <person name="Grant D."/>
            <person name="Shu S."/>
            <person name="Goodstein D."/>
            <person name="Barry K."/>
            <person name="Futrell-Griggs M."/>
            <person name="Abernathy B."/>
            <person name="Du J."/>
            <person name="Tian Z."/>
            <person name="Zhu L."/>
            <person name="Gill N."/>
            <person name="Joshi T."/>
            <person name="Libault M."/>
            <person name="Sethuraman A."/>
            <person name="Zhang X."/>
            <person name="Shinozaki K."/>
            <person name="Nguyen H."/>
            <person name="Wing R."/>
            <person name="Cregan P."/>
            <person name="Specht J."/>
            <person name="Grimwood J."/>
            <person name="Rokhsar D."/>
            <person name="Stacey G."/>
            <person name="Shoemaker R."/>
            <person name="Jackson S."/>
        </authorList>
    </citation>
    <scope>NUCLEOTIDE SEQUENCE</scope>
    <source>
        <tissue evidence="1">Callus</tissue>
    </source>
</reference>
<name>A0A0R0HGU7_SOYBN</name>
<evidence type="ECO:0000313" key="1">
    <source>
        <dbReference type="EMBL" id="KRH29722.1"/>
    </source>
</evidence>
<reference evidence="2" key="2">
    <citation type="submission" date="2018-02" db="UniProtKB">
        <authorList>
            <consortium name="EnsemblPlants"/>
        </authorList>
    </citation>
    <scope>IDENTIFICATION</scope>
    <source>
        <strain evidence="2">Williams 82</strain>
    </source>
</reference>
<proteinExistence type="predicted"/>
<sequence>MILEKQNQNQKMAFPRMKKHNGKLSWIRKIYNTMSLVAYDQCLFSKRLCLQMMSCDLFQHNGKASGNSLNIALKATEPIGRDLKNS</sequence>